<evidence type="ECO:0000313" key="5">
    <source>
        <dbReference type="Proteomes" id="UP000228380"/>
    </source>
</evidence>
<dbReference type="InterPro" id="IPR002777">
    <property type="entry name" value="PFD_beta-like"/>
</dbReference>
<feature type="region of interest" description="Disordered" evidence="4">
    <location>
        <begin position="1"/>
        <end position="76"/>
    </location>
</feature>
<gene>
    <name evidence="6" type="primary">LOC120111934</name>
</gene>
<name>A0A8B9AQF5_PHODC</name>
<dbReference type="RefSeq" id="XP_038986258.1">
    <property type="nucleotide sequence ID" value="XM_039130330.1"/>
</dbReference>
<dbReference type="Proteomes" id="UP000228380">
    <property type="component" value="Chromosome 9"/>
</dbReference>
<dbReference type="SUPFAM" id="SSF46579">
    <property type="entry name" value="Prefoldin"/>
    <property type="match status" value="1"/>
</dbReference>
<dbReference type="GO" id="GO:0051087">
    <property type="term" value="F:protein-folding chaperone binding"/>
    <property type="evidence" value="ECO:0007669"/>
    <property type="project" value="TreeGrafter"/>
</dbReference>
<dbReference type="PANTHER" id="PTHR21431:SF0">
    <property type="entry name" value="PREFOLDIN SUBUNIT 6"/>
    <property type="match status" value="1"/>
</dbReference>
<feature type="compositionally biased region" description="Pro residues" evidence="4">
    <location>
        <begin position="12"/>
        <end position="23"/>
    </location>
</feature>
<dbReference type="OrthoDB" id="248120at2759"/>
<dbReference type="GO" id="GO:0009409">
    <property type="term" value="P:response to cold"/>
    <property type="evidence" value="ECO:0007669"/>
    <property type="project" value="UniProtKB-ARBA"/>
</dbReference>
<accession>A0A8B9AQF5</accession>
<evidence type="ECO:0000256" key="2">
    <source>
        <dbReference type="ARBA" id="ARBA00023186"/>
    </source>
</evidence>
<keyword evidence="5" id="KW-1185">Reference proteome</keyword>
<reference evidence="5" key="1">
    <citation type="journal article" date="2019" name="Nat. Commun.">
        <title>Genome-wide association mapping of date palm fruit traits.</title>
        <authorList>
            <person name="Hazzouri K.M."/>
            <person name="Gros-Balthazard M."/>
            <person name="Flowers J.M."/>
            <person name="Copetti D."/>
            <person name="Lemansour A."/>
            <person name="Lebrun M."/>
            <person name="Masmoudi K."/>
            <person name="Ferrand S."/>
            <person name="Dhar M.I."/>
            <person name="Fresquez Z.A."/>
            <person name="Rosas U."/>
            <person name="Zhang J."/>
            <person name="Talag J."/>
            <person name="Lee S."/>
            <person name="Kudrna D."/>
            <person name="Powell R.F."/>
            <person name="Leitch I.J."/>
            <person name="Krueger R.R."/>
            <person name="Wing R.A."/>
            <person name="Amiri K.M.A."/>
            <person name="Purugganan M.D."/>
        </authorList>
    </citation>
    <scope>NUCLEOTIDE SEQUENCE [LARGE SCALE GENOMIC DNA]</scope>
    <source>
        <strain evidence="5">cv. Khalas</strain>
    </source>
</reference>
<dbReference type="AlphaFoldDB" id="A0A8B9AQF5"/>
<sequence length="298" mass="33635">MQLPTLIQRYPAPGPEPAEPGPPFSAVRRRRRRTATQEKRTTRNPLTLWLRRRPSESSSATLKPKPTHSANSRKRPAILRSLASPFSQTLTLYVSFPDLGLIYLSKSTADIAKNHQVRKQYTIQLGENELVLKELELLNENANVYKLIGPVLVKQDLAEANANVRKRIEYISAELKRLDGTLQDLEDKQNNKKDSYLHDFKITTEDSNSSGWKSEVLAYCCMFRSASAVGKLSGQMSVDEHLSLSISPLLLICDPVLRTIHSPSTFPVGEVVRCQKRPYMTMCCILVLYYSYGGYGAY</sequence>
<dbReference type="GO" id="GO:0016272">
    <property type="term" value="C:prefoldin complex"/>
    <property type="evidence" value="ECO:0007669"/>
    <property type="project" value="InterPro"/>
</dbReference>
<dbReference type="GO" id="GO:0051082">
    <property type="term" value="F:unfolded protein binding"/>
    <property type="evidence" value="ECO:0007669"/>
    <property type="project" value="InterPro"/>
</dbReference>
<evidence type="ECO:0000256" key="4">
    <source>
        <dbReference type="SAM" id="MobiDB-lite"/>
    </source>
</evidence>
<dbReference type="Pfam" id="PF01920">
    <property type="entry name" value="Prefoldin_2"/>
    <property type="match status" value="1"/>
</dbReference>
<evidence type="ECO:0000313" key="6">
    <source>
        <dbReference type="RefSeq" id="XP_038986258.1"/>
    </source>
</evidence>
<reference evidence="6" key="2">
    <citation type="submission" date="2025-08" db="UniProtKB">
        <authorList>
            <consortium name="RefSeq"/>
        </authorList>
    </citation>
    <scope>IDENTIFICATION</scope>
    <source>
        <tissue evidence="6">Young leaves</tissue>
    </source>
</reference>
<comment type="similarity">
    <text evidence="1">Belongs to the prefoldin subunit beta family.</text>
</comment>
<feature type="coiled-coil region" evidence="3">
    <location>
        <begin position="168"/>
        <end position="195"/>
    </location>
</feature>
<dbReference type="PANTHER" id="PTHR21431">
    <property type="entry name" value="PREFOLDIN SUBUNIT 6"/>
    <property type="match status" value="1"/>
</dbReference>
<dbReference type="GeneID" id="120111934"/>
<dbReference type="FunFam" id="1.10.287.370:FF:000003">
    <property type="entry name" value="Prefoldin subunit 6"/>
    <property type="match status" value="1"/>
</dbReference>
<dbReference type="CDD" id="cd23161">
    <property type="entry name" value="Prefoldin_6"/>
    <property type="match status" value="1"/>
</dbReference>
<evidence type="ECO:0000256" key="3">
    <source>
        <dbReference type="SAM" id="Coils"/>
    </source>
</evidence>
<dbReference type="InterPro" id="IPR009053">
    <property type="entry name" value="Prefoldin"/>
</dbReference>
<protein>
    <submittedName>
        <fullName evidence="6">Uncharacterized protein LOC120111934 isoform X1</fullName>
    </submittedName>
</protein>
<keyword evidence="3" id="KW-0175">Coiled coil</keyword>
<proteinExistence type="inferred from homology"/>
<dbReference type="Gene3D" id="1.10.287.370">
    <property type="match status" value="1"/>
</dbReference>
<evidence type="ECO:0000256" key="1">
    <source>
        <dbReference type="ARBA" id="ARBA00008045"/>
    </source>
</evidence>
<dbReference type="GO" id="GO:0006457">
    <property type="term" value="P:protein folding"/>
    <property type="evidence" value="ECO:0007669"/>
    <property type="project" value="InterPro"/>
</dbReference>
<organism evidence="5 6">
    <name type="scientific">Phoenix dactylifera</name>
    <name type="common">Date palm</name>
    <dbReference type="NCBI Taxonomy" id="42345"/>
    <lineage>
        <taxon>Eukaryota</taxon>
        <taxon>Viridiplantae</taxon>
        <taxon>Streptophyta</taxon>
        <taxon>Embryophyta</taxon>
        <taxon>Tracheophyta</taxon>
        <taxon>Spermatophyta</taxon>
        <taxon>Magnoliopsida</taxon>
        <taxon>Liliopsida</taxon>
        <taxon>Arecaceae</taxon>
        <taxon>Coryphoideae</taxon>
        <taxon>Phoeniceae</taxon>
        <taxon>Phoenix</taxon>
    </lineage>
</organism>
<dbReference type="GO" id="GO:0051131">
    <property type="term" value="P:chaperone-mediated protein complex assembly"/>
    <property type="evidence" value="ECO:0007669"/>
    <property type="project" value="TreeGrafter"/>
</dbReference>
<keyword evidence="2" id="KW-0143">Chaperone</keyword>
<dbReference type="GO" id="GO:0005737">
    <property type="term" value="C:cytoplasm"/>
    <property type="evidence" value="ECO:0007669"/>
    <property type="project" value="TreeGrafter"/>
</dbReference>
<dbReference type="KEGG" id="pda:120111934"/>